<evidence type="ECO:0000259" key="8">
    <source>
        <dbReference type="Pfam" id="PF07540"/>
    </source>
</evidence>
<dbReference type="PANTHER" id="PTHR14428:SF5">
    <property type="entry name" value="NUCLEOLAR COMPLEX PROTEIN 3 HOMOLOG"/>
    <property type="match status" value="1"/>
</dbReference>
<dbReference type="Pfam" id="PF07540">
    <property type="entry name" value="NOC3p"/>
    <property type="match status" value="1"/>
</dbReference>
<dbReference type="EMBL" id="AVOT02000982">
    <property type="protein sequence ID" value="MBW0465220.1"/>
    <property type="molecule type" value="Genomic_DNA"/>
</dbReference>
<dbReference type="GO" id="GO:0006270">
    <property type="term" value="P:DNA replication initiation"/>
    <property type="evidence" value="ECO:0007669"/>
    <property type="project" value="TreeGrafter"/>
</dbReference>
<feature type="compositionally biased region" description="Acidic residues" evidence="6">
    <location>
        <begin position="183"/>
        <end position="196"/>
    </location>
</feature>
<organism evidence="9 10">
    <name type="scientific">Austropuccinia psidii MF-1</name>
    <dbReference type="NCBI Taxonomy" id="1389203"/>
    <lineage>
        <taxon>Eukaryota</taxon>
        <taxon>Fungi</taxon>
        <taxon>Dikarya</taxon>
        <taxon>Basidiomycota</taxon>
        <taxon>Pucciniomycotina</taxon>
        <taxon>Pucciniomycetes</taxon>
        <taxon>Pucciniales</taxon>
        <taxon>Sphaerophragmiaceae</taxon>
        <taxon>Austropuccinia</taxon>
    </lineage>
</organism>
<dbReference type="Proteomes" id="UP000765509">
    <property type="component" value="Unassembled WGS sequence"/>
</dbReference>
<keyword evidence="4" id="KW-0539">Nucleus</keyword>
<feature type="coiled-coil region" evidence="5">
    <location>
        <begin position="575"/>
        <end position="609"/>
    </location>
</feature>
<feature type="region of interest" description="Disordered" evidence="6">
    <location>
        <begin position="265"/>
        <end position="287"/>
    </location>
</feature>
<evidence type="ECO:0000256" key="3">
    <source>
        <dbReference type="ARBA" id="ARBA00023054"/>
    </source>
</evidence>
<dbReference type="InterPro" id="IPR005612">
    <property type="entry name" value="CCAAT-binding_factor"/>
</dbReference>
<dbReference type="GO" id="GO:0003682">
    <property type="term" value="F:chromatin binding"/>
    <property type="evidence" value="ECO:0007669"/>
    <property type="project" value="TreeGrafter"/>
</dbReference>
<keyword evidence="3 5" id="KW-0175">Coiled coil</keyword>
<feature type="compositionally biased region" description="Acidic residues" evidence="6">
    <location>
        <begin position="136"/>
        <end position="152"/>
    </location>
</feature>
<evidence type="ECO:0008006" key="11">
    <source>
        <dbReference type="Google" id="ProtNLM"/>
    </source>
</evidence>
<reference evidence="9" key="1">
    <citation type="submission" date="2021-03" db="EMBL/GenBank/DDBJ databases">
        <title>Draft genome sequence of rust myrtle Austropuccinia psidii MF-1, a brazilian biotype.</title>
        <authorList>
            <person name="Quecine M.C."/>
            <person name="Pachon D.M.R."/>
            <person name="Bonatelli M.L."/>
            <person name="Correr F.H."/>
            <person name="Franceschini L.M."/>
            <person name="Leite T.F."/>
            <person name="Margarido G.R.A."/>
            <person name="Almeida C.A."/>
            <person name="Ferrarezi J.A."/>
            <person name="Labate C.A."/>
        </authorList>
    </citation>
    <scope>NUCLEOTIDE SEQUENCE</scope>
    <source>
        <strain evidence="9">MF-1</strain>
    </source>
</reference>
<accession>A0A9Q3GFC3</accession>
<evidence type="ECO:0000313" key="10">
    <source>
        <dbReference type="Proteomes" id="UP000765509"/>
    </source>
</evidence>
<feature type="region of interest" description="Disordered" evidence="6">
    <location>
        <begin position="1"/>
        <end position="63"/>
    </location>
</feature>
<comment type="subcellular location">
    <subcellularLocation>
        <location evidence="1">Nucleus</location>
        <location evidence="1">Nucleolus</location>
    </subcellularLocation>
</comment>
<evidence type="ECO:0000256" key="6">
    <source>
        <dbReference type="SAM" id="MobiDB-lite"/>
    </source>
</evidence>
<feature type="compositionally biased region" description="Basic residues" evidence="6">
    <location>
        <begin position="1"/>
        <end position="20"/>
    </location>
</feature>
<gene>
    <name evidence="9" type="ORF">O181_004935</name>
</gene>
<name>A0A9Q3GFC3_9BASI</name>
<dbReference type="InterPro" id="IPR011501">
    <property type="entry name" value="Noc3_N"/>
</dbReference>
<dbReference type="Pfam" id="PF03914">
    <property type="entry name" value="CBF"/>
    <property type="match status" value="1"/>
</dbReference>
<sequence length="881" mass="99628">MSLLGKRKNQSNPLKNKKLNKTNNNTDFKNKNDKSITKKKNKNKKFIEIPGLSDDDNQADSGILLEESDNQIDLNDELIDQDVELGEEAMQFLNGLDKKGITRSRLDQVIENRKNRPKQSIVSKSYASLPKLIPENENEDDANLDDLDEDDLAFGSGTDDLDLMSDMPSSASDFSSDISSFDHDDDWDSEDLEEAQDNYQQDTIEENYYATKRPKHAPSDSDDSDAESIETKLPIRNADGTLQRFPKPAKSVRNRVVKSPTLDKLPLVGKESNPPPTVNPKTKIDSSLGSRFGRQALSDLLSPTHSLKSRIQSAKLEIAELSQEALADPEMSLGSIKRILAMSCPTLSLPHEKLSGQKIKIDAPVRMMAILSLLTIFLDIIPGYRIRPISDAEKQAKVSQMVARQREWEDALVNIYRKYLEVCEKEIFSNSLLSSCSLKSLCHLLRSKTHFNFSRNIMNILVRKLGSKEWDELSQECFESIVTVFEKDTKGEDSLELVRMIRRIVKSKNYNVHPELLATLLSLRLKNEISSDVRASTDKVYSSRGQSLNQRGGKLPWKDRVKVKALTPVVMSKKAKKAMKERAGIEKEIQEAEESVRVEDKERNQTETLKMIFGLYFRVIKLPYRSAILPVALQGISRFAHLVNVDFFRDLLEVLRKQVQDNYYIDSAISTNKAQQANDKTYEEKASDYKNKLLCIITAFELLLGQGEALNLDLTDFVNSFYGLLLPLSTIFDVEEGIKPVDDSVKSKTRAGSSSIGDLLIKALELIFLMSRSVIPPIRALAFAKRLLTVSLSFPSTTTLKIIEFINKLAHRQPAVKTILMLSNPDEMEDRTTNGAYKAEVDEPELSNANCAIGWELILLQHHHWDCRVRQRVDKLIQSIE</sequence>
<feature type="domain" description="Nucleolar complex-associated protein 3 N-terminal" evidence="8">
    <location>
        <begin position="314"/>
        <end position="419"/>
    </location>
</feature>
<dbReference type="AlphaFoldDB" id="A0A9Q3GFC3"/>
<dbReference type="OrthoDB" id="10263597at2759"/>
<evidence type="ECO:0000256" key="1">
    <source>
        <dbReference type="ARBA" id="ARBA00004604"/>
    </source>
</evidence>
<dbReference type="GO" id="GO:0005730">
    <property type="term" value="C:nucleolus"/>
    <property type="evidence" value="ECO:0007669"/>
    <property type="project" value="UniProtKB-SubCell"/>
</dbReference>
<evidence type="ECO:0000259" key="7">
    <source>
        <dbReference type="Pfam" id="PF03914"/>
    </source>
</evidence>
<evidence type="ECO:0000256" key="2">
    <source>
        <dbReference type="ARBA" id="ARBA00007797"/>
    </source>
</evidence>
<evidence type="ECO:0000256" key="4">
    <source>
        <dbReference type="ARBA" id="ARBA00023242"/>
    </source>
</evidence>
<evidence type="ECO:0000313" key="9">
    <source>
        <dbReference type="EMBL" id="MBW0465220.1"/>
    </source>
</evidence>
<feature type="compositionally biased region" description="Low complexity" evidence="6">
    <location>
        <begin position="164"/>
        <end position="179"/>
    </location>
</feature>
<proteinExistence type="inferred from homology"/>
<feature type="domain" description="CCAAT-binding factor" evidence="7">
    <location>
        <begin position="693"/>
        <end position="864"/>
    </location>
</feature>
<protein>
    <recommendedName>
        <fullName evidence="11">Nucleolar complex-associated protein 3</fullName>
    </recommendedName>
</protein>
<dbReference type="PANTHER" id="PTHR14428">
    <property type="entry name" value="NUCLEOLAR COMPLEX PROTEIN 3"/>
    <property type="match status" value="1"/>
</dbReference>
<keyword evidence="10" id="KW-1185">Reference proteome</keyword>
<comment type="similarity">
    <text evidence="2">Belongs to the CBF/MAK21 family.</text>
</comment>
<comment type="caution">
    <text evidence="9">The sequence shown here is derived from an EMBL/GenBank/DDBJ whole genome shotgun (WGS) entry which is preliminary data.</text>
</comment>
<evidence type="ECO:0000256" key="5">
    <source>
        <dbReference type="SAM" id="Coils"/>
    </source>
</evidence>
<feature type="region of interest" description="Disordered" evidence="6">
    <location>
        <begin position="110"/>
        <end position="234"/>
    </location>
</feature>
<dbReference type="InterPro" id="IPR016903">
    <property type="entry name" value="Nucleolar_cplx-assoc_3"/>
</dbReference>